<dbReference type="Ensembl" id="ENSGACT00000000093.1">
    <property type="protein sequence ID" value="ENSGACP00000000093.1"/>
    <property type="gene ID" value="ENSGACG00000000076.1"/>
</dbReference>
<proteinExistence type="predicted"/>
<dbReference type="Bgee" id="ENSGACG00000000076">
    <property type="expression patterns" value="Expressed in testis and 9 other cell types or tissues"/>
</dbReference>
<name>G3N473_GASAC</name>
<reference evidence="1" key="2">
    <citation type="submission" date="2024-04" db="UniProtKB">
        <authorList>
            <consortium name="Ensembl"/>
        </authorList>
    </citation>
    <scope>IDENTIFICATION</scope>
</reference>
<protein>
    <submittedName>
        <fullName evidence="1">Uncharacterized protein</fullName>
    </submittedName>
</protein>
<evidence type="ECO:0000313" key="1">
    <source>
        <dbReference type="Ensembl" id="ENSGACP00000000093.1"/>
    </source>
</evidence>
<organism evidence="1">
    <name type="scientific">Gasterosteus aculeatus</name>
    <name type="common">Three-spined stickleback</name>
    <dbReference type="NCBI Taxonomy" id="69293"/>
    <lineage>
        <taxon>Eukaryota</taxon>
        <taxon>Metazoa</taxon>
        <taxon>Chordata</taxon>
        <taxon>Craniata</taxon>
        <taxon>Vertebrata</taxon>
        <taxon>Euteleostomi</taxon>
        <taxon>Actinopterygii</taxon>
        <taxon>Neopterygii</taxon>
        <taxon>Teleostei</taxon>
        <taxon>Neoteleostei</taxon>
        <taxon>Acanthomorphata</taxon>
        <taxon>Eupercaria</taxon>
        <taxon>Perciformes</taxon>
        <taxon>Cottioidei</taxon>
        <taxon>Gasterosteales</taxon>
        <taxon>Gasterosteidae</taxon>
        <taxon>Gasterosteus</taxon>
    </lineage>
</organism>
<dbReference type="AlphaFoldDB" id="G3N473"/>
<dbReference type="Ensembl" id="ENSGACT00000000652.1">
    <property type="protein sequence ID" value="ENSGACP00000000652.1"/>
    <property type="gene ID" value="ENSGACG00000000509.1"/>
</dbReference>
<sequence length="86" mass="9960">MCVCLLKKYLNVQCVGFLKCVTFKRCGVQKVNRSQIVGGFNFNRLIVIVEGAQKHFKILPRVGPHTPDVVQISIIMQWLFRTYFQD</sequence>
<reference evidence="1" key="1">
    <citation type="submission" date="2006-01" db="EMBL/GenBank/DDBJ databases">
        <authorList>
            <person name="Lindblad-Toh K."/>
            <person name="Mauceli E."/>
            <person name="Grabherr M."/>
            <person name="Chang J.L."/>
            <person name="Lander E.S."/>
        </authorList>
    </citation>
    <scope>NUCLEOTIDE SEQUENCE [LARGE SCALE GENOMIC DNA]</scope>
</reference>
<accession>G3N473</accession>